<dbReference type="RefSeq" id="WP_137816984.1">
    <property type="nucleotide sequence ID" value="NZ_BJFL01000116.1"/>
</dbReference>
<dbReference type="EMBL" id="BJFL01000116">
    <property type="protein sequence ID" value="GDY34092.1"/>
    <property type="molecule type" value="Genomic_DNA"/>
</dbReference>
<dbReference type="InterPro" id="IPR000182">
    <property type="entry name" value="GNAT_dom"/>
</dbReference>
<dbReference type="PANTHER" id="PTHR39173:SF1">
    <property type="entry name" value="ACETYLTRANSFERASE"/>
    <property type="match status" value="1"/>
</dbReference>
<gene>
    <name evidence="3" type="ORF">GTS_57250</name>
</gene>
<evidence type="ECO:0000259" key="2">
    <source>
        <dbReference type="Pfam" id="PF13302"/>
    </source>
</evidence>
<comment type="caution">
    <text evidence="3">The sequence shown here is derived from an EMBL/GenBank/DDBJ whole genome shotgun (WGS) entry which is preliminary data.</text>
</comment>
<dbReference type="OrthoDB" id="9797989at2"/>
<dbReference type="InterPro" id="IPR016181">
    <property type="entry name" value="Acyl_CoA_acyltransferase"/>
</dbReference>
<dbReference type="Pfam" id="PF13302">
    <property type="entry name" value="Acetyltransf_3"/>
    <property type="match status" value="1"/>
</dbReference>
<organism evidence="3 4">
    <name type="scientific">Gandjariella thermophila</name>
    <dbReference type="NCBI Taxonomy" id="1931992"/>
    <lineage>
        <taxon>Bacteria</taxon>
        <taxon>Bacillati</taxon>
        <taxon>Actinomycetota</taxon>
        <taxon>Actinomycetes</taxon>
        <taxon>Pseudonocardiales</taxon>
        <taxon>Pseudonocardiaceae</taxon>
        <taxon>Gandjariella</taxon>
    </lineage>
</organism>
<dbReference type="GO" id="GO:0016747">
    <property type="term" value="F:acyltransferase activity, transferring groups other than amino-acyl groups"/>
    <property type="evidence" value="ECO:0007669"/>
    <property type="project" value="InterPro"/>
</dbReference>
<dbReference type="SUPFAM" id="SSF55729">
    <property type="entry name" value="Acyl-CoA N-acyltransferases (Nat)"/>
    <property type="match status" value="1"/>
</dbReference>
<reference evidence="4" key="1">
    <citation type="submission" date="2019-04" db="EMBL/GenBank/DDBJ databases">
        <title>Draft genome sequence of Pseudonocardiaceae bacterium SL3-2-4.</title>
        <authorList>
            <person name="Ningsih F."/>
            <person name="Yokota A."/>
            <person name="Sakai Y."/>
            <person name="Nanatani K."/>
            <person name="Yabe S."/>
            <person name="Oetari A."/>
            <person name="Sjamsuridzal W."/>
        </authorList>
    </citation>
    <scope>NUCLEOTIDE SEQUENCE [LARGE SCALE GENOMIC DNA]</scope>
    <source>
        <strain evidence="4">SL3-2-4</strain>
    </source>
</reference>
<name>A0A4D4JF96_9PSEU</name>
<dbReference type="AlphaFoldDB" id="A0A4D4JF96"/>
<feature type="domain" description="N-acetyltransferase" evidence="2">
    <location>
        <begin position="65"/>
        <end position="146"/>
    </location>
</feature>
<accession>A0A4D4JF96</accession>
<dbReference type="PANTHER" id="PTHR39173">
    <property type="entry name" value="ACETYLTRANSFERASE"/>
    <property type="match status" value="1"/>
</dbReference>
<sequence>MEFVPCERVRDSFLRALADYHAEGRYRDLDPVQLANEFPAYLRAVAAKADPDAPRPPGRVPETLLWYVNGSNYLGRISIRHRLTSQLRKIGGHIGYDVAPAERRRGHARRMLALALPFAHRLGIDPALVTCNVENMASRKVIERNGGVLAEQSVGVLRFWVPTAPASTRSRPGHGITLDDHAAKARGPR</sequence>
<evidence type="ECO:0000256" key="1">
    <source>
        <dbReference type="SAM" id="MobiDB-lite"/>
    </source>
</evidence>
<dbReference type="Proteomes" id="UP000298860">
    <property type="component" value="Unassembled WGS sequence"/>
</dbReference>
<keyword evidence="4" id="KW-1185">Reference proteome</keyword>
<protein>
    <recommendedName>
        <fullName evidence="2">N-acetyltransferase domain-containing protein</fullName>
    </recommendedName>
</protein>
<dbReference type="Gene3D" id="3.40.630.30">
    <property type="match status" value="1"/>
</dbReference>
<evidence type="ECO:0000313" key="4">
    <source>
        <dbReference type="Proteomes" id="UP000298860"/>
    </source>
</evidence>
<evidence type="ECO:0000313" key="3">
    <source>
        <dbReference type="EMBL" id="GDY34092.1"/>
    </source>
</evidence>
<feature type="region of interest" description="Disordered" evidence="1">
    <location>
        <begin position="168"/>
        <end position="189"/>
    </location>
</feature>
<proteinExistence type="predicted"/>